<sequence>MFIVNSSGLKYFFLIQLSISYPLIQPTAEPGNTVALHESDDAFNRAVHHGSNLKIRRL</sequence>
<dbReference type="AlphaFoldDB" id="A0A1I7ERZ7"/>
<proteinExistence type="predicted"/>
<accession>A0A1I7ERZ7</accession>
<name>A0A1I7ERZ7_9BURK</name>
<protein>
    <submittedName>
        <fullName evidence="1">Uncharacterized protein</fullName>
    </submittedName>
</protein>
<dbReference type="Proteomes" id="UP000198844">
    <property type="component" value="Unassembled WGS sequence"/>
</dbReference>
<organism evidence="1 2">
    <name type="scientific">Paraburkholderia aspalathi</name>
    <dbReference type="NCBI Taxonomy" id="1324617"/>
    <lineage>
        <taxon>Bacteria</taxon>
        <taxon>Pseudomonadati</taxon>
        <taxon>Pseudomonadota</taxon>
        <taxon>Betaproteobacteria</taxon>
        <taxon>Burkholderiales</taxon>
        <taxon>Burkholderiaceae</taxon>
        <taxon>Paraburkholderia</taxon>
    </lineage>
</organism>
<evidence type="ECO:0000313" key="1">
    <source>
        <dbReference type="EMBL" id="SFU26663.1"/>
    </source>
</evidence>
<dbReference type="EMBL" id="FPBH01000062">
    <property type="protein sequence ID" value="SFU26663.1"/>
    <property type="molecule type" value="Genomic_DNA"/>
</dbReference>
<reference evidence="1 2" key="1">
    <citation type="submission" date="2016-10" db="EMBL/GenBank/DDBJ databases">
        <authorList>
            <person name="de Groot N.N."/>
        </authorList>
    </citation>
    <scope>NUCLEOTIDE SEQUENCE [LARGE SCALE GENOMIC DNA]</scope>
    <source>
        <strain evidence="1 2">LMG 27731</strain>
    </source>
</reference>
<gene>
    <name evidence="1" type="ORF">SAMN05192563_106226</name>
</gene>
<evidence type="ECO:0000313" key="2">
    <source>
        <dbReference type="Proteomes" id="UP000198844"/>
    </source>
</evidence>